<dbReference type="SMART" id="SM01190">
    <property type="entry name" value="EMP24_GP25L"/>
    <property type="match status" value="1"/>
</dbReference>
<keyword evidence="11" id="KW-1185">Reference proteome</keyword>
<gene>
    <name evidence="10" type="ORF">PSNMU_V1.4_AUG-EV-PASAV3_0082130</name>
</gene>
<evidence type="ECO:0000256" key="1">
    <source>
        <dbReference type="ARBA" id="ARBA00004479"/>
    </source>
</evidence>
<feature type="chain" id="PRO_5019133957" description="GOLD domain-containing protein" evidence="8">
    <location>
        <begin position="27"/>
        <end position="304"/>
    </location>
</feature>
<evidence type="ECO:0000256" key="4">
    <source>
        <dbReference type="ARBA" id="ARBA00022729"/>
    </source>
</evidence>
<dbReference type="InterPro" id="IPR009038">
    <property type="entry name" value="GOLD_dom"/>
</dbReference>
<keyword evidence="5 7" id="KW-1133">Transmembrane helix</keyword>
<evidence type="ECO:0000256" key="7">
    <source>
        <dbReference type="SAM" id="Phobius"/>
    </source>
</evidence>
<keyword evidence="4 8" id="KW-0732">Signal</keyword>
<feature type="transmembrane region" description="Helical" evidence="7">
    <location>
        <begin position="274"/>
        <end position="294"/>
    </location>
</feature>
<comment type="subcellular location">
    <subcellularLocation>
        <location evidence="1">Membrane</location>
        <topology evidence="1">Single-pass type I membrane protein</topology>
    </subcellularLocation>
</comment>
<organism evidence="10 11">
    <name type="scientific">Pseudo-nitzschia multistriata</name>
    <dbReference type="NCBI Taxonomy" id="183589"/>
    <lineage>
        <taxon>Eukaryota</taxon>
        <taxon>Sar</taxon>
        <taxon>Stramenopiles</taxon>
        <taxon>Ochrophyta</taxon>
        <taxon>Bacillariophyta</taxon>
        <taxon>Bacillariophyceae</taxon>
        <taxon>Bacillariophycidae</taxon>
        <taxon>Bacillariales</taxon>
        <taxon>Bacillariaceae</taxon>
        <taxon>Pseudo-nitzschia</taxon>
    </lineage>
</organism>
<sequence length="304" mass="35077">MRSVNNERKLLCWSVLALSMLALFLAESMTHVNAHPMLIEVAEQGERCLRLNIPEDDDAHMVFLSLPSESFENDDQTGSPDWTKNYSGIENHFLNQMQDLTNRRTKNGSLLRKFPEKPPQDVQNSMNSFISSNESKSGCTVKLTNPKSTSSRSFNTHWFIPLVINHLRKAVRTEKKDRESSPLEGYEACFQNENDYPVHFILDSVMVGEGPEYDDDDNASEDPTFQGHHLTPLANLLEESIKSAKVVITEMQYMERREARMRHTADNINSRVRFFSYISIAILFVVTFLQVSYLKRYFKKKKLL</sequence>
<evidence type="ECO:0000256" key="8">
    <source>
        <dbReference type="SAM" id="SignalP"/>
    </source>
</evidence>
<evidence type="ECO:0000256" key="6">
    <source>
        <dbReference type="ARBA" id="ARBA00023136"/>
    </source>
</evidence>
<dbReference type="InterPro" id="IPR015720">
    <property type="entry name" value="Emp24-like"/>
</dbReference>
<proteinExistence type="inferred from homology"/>
<keyword evidence="3 7" id="KW-0812">Transmembrane</keyword>
<dbReference type="GO" id="GO:0016020">
    <property type="term" value="C:membrane"/>
    <property type="evidence" value="ECO:0007669"/>
    <property type="project" value="UniProtKB-SubCell"/>
</dbReference>
<evidence type="ECO:0000313" key="10">
    <source>
        <dbReference type="EMBL" id="VEU41301.1"/>
    </source>
</evidence>
<evidence type="ECO:0000256" key="2">
    <source>
        <dbReference type="ARBA" id="ARBA00007104"/>
    </source>
</evidence>
<dbReference type="Pfam" id="PF01105">
    <property type="entry name" value="EMP24_GP25L"/>
    <property type="match status" value="1"/>
</dbReference>
<evidence type="ECO:0000259" key="9">
    <source>
        <dbReference type="SMART" id="SM01190"/>
    </source>
</evidence>
<keyword evidence="6 7" id="KW-0472">Membrane</keyword>
<feature type="domain" description="GOLD" evidence="9">
    <location>
        <begin position="36"/>
        <end position="299"/>
    </location>
</feature>
<dbReference type="AlphaFoldDB" id="A0A448ZH36"/>
<dbReference type="EMBL" id="CAACVS010000340">
    <property type="protein sequence ID" value="VEU41301.1"/>
    <property type="molecule type" value="Genomic_DNA"/>
</dbReference>
<dbReference type="PANTHER" id="PTHR22811">
    <property type="entry name" value="TRANSMEMBRANE EMP24 DOMAIN-CONTAINING PROTEIN"/>
    <property type="match status" value="1"/>
</dbReference>
<evidence type="ECO:0000256" key="5">
    <source>
        <dbReference type="ARBA" id="ARBA00022989"/>
    </source>
</evidence>
<evidence type="ECO:0000256" key="3">
    <source>
        <dbReference type="ARBA" id="ARBA00022692"/>
    </source>
</evidence>
<dbReference type="Proteomes" id="UP000291116">
    <property type="component" value="Unassembled WGS sequence"/>
</dbReference>
<reference evidence="10 11" key="1">
    <citation type="submission" date="2019-01" db="EMBL/GenBank/DDBJ databases">
        <authorList>
            <person name="Ferrante I. M."/>
        </authorList>
    </citation>
    <scope>NUCLEOTIDE SEQUENCE [LARGE SCALE GENOMIC DNA]</scope>
    <source>
        <strain evidence="10 11">B856</strain>
    </source>
</reference>
<accession>A0A448ZH36</accession>
<dbReference type="OrthoDB" id="1929172at2759"/>
<feature type="signal peptide" evidence="8">
    <location>
        <begin position="1"/>
        <end position="26"/>
    </location>
</feature>
<comment type="similarity">
    <text evidence="2">Belongs to the EMP24/GP25L family.</text>
</comment>
<evidence type="ECO:0000313" key="11">
    <source>
        <dbReference type="Proteomes" id="UP000291116"/>
    </source>
</evidence>
<name>A0A448ZH36_9STRA</name>
<protein>
    <recommendedName>
        <fullName evidence="9">GOLD domain-containing protein</fullName>
    </recommendedName>
</protein>